<keyword evidence="4" id="KW-0106">Calcium</keyword>
<dbReference type="Gene3D" id="3.55.10.10">
    <property type="entry name" value="Archease domain"/>
    <property type="match status" value="1"/>
</dbReference>
<evidence type="ECO:0000256" key="1">
    <source>
        <dbReference type="ARBA" id="ARBA00007963"/>
    </source>
</evidence>
<dbReference type="InterPro" id="IPR036820">
    <property type="entry name" value="Archease_dom_sf"/>
</dbReference>
<name>A0A2N7PKR7_9BACT</name>
<evidence type="ECO:0000256" key="2">
    <source>
        <dbReference type="ARBA" id="ARBA00022694"/>
    </source>
</evidence>
<dbReference type="GO" id="GO:0046872">
    <property type="term" value="F:metal ion binding"/>
    <property type="evidence" value="ECO:0007669"/>
    <property type="project" value="UniProtKB-KW"/>
</dbReference>
<accession>A0A2N7PKR7</accession>
<evidence type="ECO:0000256" key="4">
    <source>
        <dbReference type="ARBA" id="ARBA00022837"/>
    </source>
</evidence>
<evidence type="ECO:0000256" key="3">
    <source>
        <dbReference type="ARBA" id="ARBA00022723"/>
    </source>
</evidence>
<feature type="domain" description="Archease" evidence="5">
    <location>
        <begin position="11"/>
        <end position="151"/>
    </location>
</feature>
<comment type="caution">
    <text evidence="6">The sequence shown here is derived from an EMBL/GenBank/DDBJ whole genome shotgun (WGS) entry which is preliminary data.</text>
</comment>
<gene>
    <name evidence="6" type="ORF">C0197_01535</name>
</gene>
<proteinExistence type="inferred from homology"/>
<reference evidence="6 7" key="1">
    <citation type="submission" date="2018-01" db="EMBL/GenBank/DDBJ databases">
        <title>Metagenomic assembled genomes from two thermal pools in the Uzon Caldera, Kamchatka, Russia.</title>
        <authorList>
            <person name="Wilkins L."/>
            <person name="Ettinger C."/>
        </authorList>
    </citation>
    <scope>NUCLEOTIDE SEQUENCE [LARGE SCALE GENOMIC DNA]</scope>
    <source>
        <strain evidence="6">ZAV-15</strain>
    </source>
</reference>
<dbReference type="InterPro" id="IPR023572">
    <property type="entry name" value="Archease_dom"/>
</dbReference>
<dbReference type="GO" id="GO:0008033">
    <property type="term" value="P:tRNA processing"/>
    <property type="evidence" value="ECO:0007669"/>
    <property type="project" value="UniProtKB-KW"/>
</dbReference>
<evidence type="ECO:0000259" key="5">
    <source>
        <dbReference type="Pfam" id="PF01951"/>
    </source>
</evidence>
<dbReference type="EMBL" id="PNIE01000024">
    <property type="protein sequence ID" value="PMP63953.1"/>
    <property type="molecule type" value="Genomic_DNA"/>
</dbReference>
<sequence>MSITENLLKDYETFEHGADIGIRGYGKTPEEALSNLLKALATLQVENPLFLLKAPELKDAISLSAEYMDELLVVFVNKVISLNSLNGAIYYQFKGKLEKRDGVYHLVGEIYGVPFDFEKYGFGVEVKGATFTLAKFEKMNEHYVAQCVVDV</sequence>
<organism evidence="6 7">
    <name type="scientific">Caldimicrobium thiodismutans</name>
    <dbReference type="NCBI Taxonomy" id="1653476"/>
    <lineage>
        <taxon>Bacteria</taxon>
        <taxon>Pseudomonadati</taxon>
        <taxon>Thermodesulfobacteriota</taxon>
        <taxon>Thermodesulfobacteria</taxon>
        <taxon>Thermodesulfobacteriales</taxon>
        <taxon>Thermodesulfobacteriaceae</taxon>
        <taxon>Caldimicrobium</taxon>
    </lineage>
</organism>
<protein>
    <recommendedName>
        <fullName evidence="5">Archease domain-containing protein</fullName>
    </recommendedName>
</protein>
<dbReference type="Proteomes" id="UP000235731">
    <property type="component" value="Unassembled WGS sequence"/>
</dbReference>
<keyword evidence="2" id="KW-0819">tRNA processing</keyword>
<evidence type="ECO:0000313" key="7">
    <source>
        <dbReference type="Proteomes" id="UP000235731"/>
    </source>
</evidence>
<dbReference type="AlphaFoldDB" id="A0A2N7PKR7"/>
<evidence type="ECO:0000313" key="6">
    <source>
        <dbReference type="EMBL" id="PMP63953.1"/>
    </source>
</evidence>
<dbReference type="Pfam" id="PF01951">
    <property type="entry name" value="Archease"/>
    <property type="match status" value="1"/>
</dbReference>
<dbReference type="SUPFAM" id="SSF69819">
    <property type="entry name" value="MTH1598-like"/>
    <property type="match status" value="1"/>
</dbReference>
<keyword evidence="3" id="KW-0479">Metal-binding</keyword>
<comment type="similarity">
    <text evidence="1">Belongs to the archease family.</text>
</comment>